<dbReference type="InParanoid" id="A7US76"/>
<feature type="transmembrane region" description="Helical" evidence="1">
    <location>
        <begin position="12"/>
        <end position="31"/>
    </location>
</feature>
<feature type="transmembrane region" description="Helical" evidence="1">
    <location>
        <begin position="43"/>
        <end position="66"/>
    </location>
</feature>
<keyword evidence="1" id="KW-0812">Transmembrane</keyword>
<dbReference type="EMBL" id="AAAB01008823">
    <property type="protein sequence ID" value="EDO64443.1"/>
    <property type="molecule type" value="Genomic_DNA"/>
</dbReference>
<reference evidence="2" key="2">
    <citation type="submission" date="2002-03" db="EMBL/GenBank/DDBJ databases">
        <authorList>
            <consortium name="The Anopheles Genome Sequencing Consortium"/>
        </authorList>
    </citation>
    <scope>NUCLEOTIDE SEQUENCE</scope>
    <source>
        <strain evidence="2">PEST</strain>
    </source>
</reference>
<accession>A7US76</accession>
<evidence type="ECO:0000256" key="1">
    <source>
        <dbReference type="SAM" id="Phobius"/>
    </source>
</evidence>
<reference evidence="2" key="4">
    <citation type="journal article" date="2007" name="Genome Biol.">
        <title>Update of the Anopheles gambiae PEST genome assembly.</title>
        <authorList>
            <person name="Sharakhova M.V."/>
            <person name="Hammond M.P."/>
            <person name="Lobo N.F."/>
            <person name="Krzywinski J."/>
            <person name="Unger M.F."/>
            <person name="Hillenmeyer M.E."/>
            <person name="Bruggner R.V."/>
            <person name="Birney E."/>
            <person name="Collins F.H."/>
        </authorList>
    </citation>
    <scope>NUCLEOTIDE SEQUENCE</scope>
    <source>
        <strain evidence="2">PEST</strain>
    </source>
</reference>
<evidence type="ECO:0000313" key="2">
    <source>
        <dbReference type="EMBL" id="EDO64443.1"/>
    </source>
</evidence>
<reference evidence="2" key="3">
    <citation type="journal article" date="2004" name="Trends Parasitol.">
        <title>The Anopheles gambiae genome: an update.</title>
        <authorList>
            <person name="Mongin E."/>
            <person name="Louis C."/>
            <person name="Holt R.A."/>
            <person name="Birney E."/>
            <person name="Collins F.H."/>
        </authorList>
    </citation>
    <scope>NUCLEOTIDE SEQUENCE</scope>
    <source>
        <strain evidence="2">PEST</strain>
    </source>
</reference>
<name>A7US76_ANOGA</name>
<reference evidence="2" key="1">
    <citation type="journal article" date="2002" name="Science">
        <title>The genome sequence of the malaria mosquito Anopheles gambiae.</title>
        <authorList>
            <person name="Holt R.A."/>
            <person name="Subramanian G.M."/>
            <person name="Halpern A."/>
            <person name="Sutton G.G."/>
            <person name="Charlab R."/>
            <person name="Nusskern D.R."/>
            <person name="Wincker P."/>
            <person name="Clark A.G."/>
            <person name="Ribeiro J.M."/>
            <person name="Wides R."/>
            <person name="Salzberg S.L."/>
            <person name="Loftus B."/>
            <person name="Yandell M."/>
            <person name="Majoros W.H."/>
            <person name="Rusch D.B."/>
            <person name="Lai Z."/>
            <person name="Kraft C.L."/>
            <person name="Abril J.F."/>
            <person name="Anthouard V."/>
            <person name="Arensburger P."/>
            <person name="Atkinson P.W."/>
            <person name="Baden H."/>
            <person name="de Berardinis V."/>
            <person name="Baldwin D."/>
            <person name="Benes V."/>
            <person name="Biedler J."/>
            <person name="Blass C."/>
            <person name="Bolanos R."/>
            <person name="Boscus D."/>
            <person name="Barnstead M."/>
            <person name="Cai S."/>
            <person name="Center A."/>
            <person name="Chaturverdi K."/>
            <person name="Christophides G.K."/>
            <person name="Chrystal M.A."/>
            <person name="Clamp M."/>
            <person name="Cravchik A."/>
            <person name="Curwen V."/>
            <person name="Dana A."/>
            <person name="Delcher A."/>
            <person name="Dew I."/>
            <person name="Evans C.A."/>
            <person name="Flanigan M."/>
            <person name="Grundschober-Freimoser A."/>
            <person name="Friedli L."/>
            <person name="Gu Z."/>
            <person name="Guan P."/>
            <person name="Guigo R."/>
            <person name="Hillenmeyer M.E."/>
            <person name="Hladun S.L."/>
            <person name="Hogan J.R."/>
            <person name="Hong Y.S."/>
            <person name="Hoover J."/>
            <person name="Jaillon O."/>
            <person name="Ke Z."/>
            <person name="Kodira C."/>
            <person name="Kokoza E."/>
            <person name="Koutsos A."/>
            <person name="Letunic I."/>
            <person name="Levitsky A."/>
            <person name="Liang Y."/>
            <person name="Lin J.J."/>
            <person name="Lobo N.F."/>
            <person name="Lopez J.R."/>
            <person name="Malek J.A."/>
            <person name="McIntosh T.C."/>
            <person name="Meister S."/>
            <person name="Miller J."/>
            <person name="Mobarry C."/>
            <person name="Mongin E."/>
            <person name="Murphy S.D."/>
            <person name="O'Brochta D.A."/>
            <person name="Pfannkoch C."/>
            <person name="Qi R."/>
            <person name="Regier M.A."/>
            <person name="Remington K."/>
            <person name="Shao H."/>
            <person name="Sharakhova M.V."/>
            <person name="Sitter C.D."/>
            <person name="Shetty J."/>
            <person name="Smith T.J."/>
            <person name="Strong R."/>
            <person name="Sun J."/>
            <person name="Thomasova D."/>
            <person name="Ton L.Q."/>
            <person name="Topalis P."/>
            <person name="Tu Z."/>
            <person name="Unger M.F."/>
            <person name="Walenz B."/>
            <person name="Wang A."/>
            <person name="Wang J."/>
            <person name="Wang M."/>
            <person name="Wang X."/>
            <person name="Woodford K.J."/>
            <person name="Wortman J.R."/>
            <person name="Wu M."/>
            <person name="Yao A."/>
            <person name="Zdobnov E.M."/>
            <person name="Zhang H."/>
            <person name="Zhao Q."/>
            <person name="Zhao S."/>
            <person name="Zhu S.C."/>
            <person name="Zhimulev I."/>
            <person name="Coluzzi M."/>
            <person name="della Torre A."/>
            <person name="Roth C.W."/>
            <person name="Louis C."/>
            <person name="Kalush F."/>
            <person name="Mural R.J."/>
            <person name="Myers E.W."/>
            <person name="Adams M.D."/>
            <person name="Smith H.O."/>
            <person name="Broder S."/>
            <person name="Gardner M.J."/>
            <person name="Fraser C.M."/>
            <person name="Birney E."/>
            <person name="Bork P."/>
            <person name="Brey P.T."/>
            <person name="Venter J.C."/>
            <person name="Weissenbach J."/>
            <person name="Kafatos F.C."/>
            <person name="Collins F.H."/>
            <person name="Hoffman S.L."/>
        </authorList>
    </citation>
    <scope>NUCLEOTIDE SEQUENCE [LARGE SCALE GENOMIC DNA]</scope>
    <source>
        <strain evidence="2">PEST</strain>
    </source>
</reference>
<dbReference type="SUPFAM" id="SSF161070">
    <property type="entry name" value="SNF-like"/>
    <property type="match status" value="1"/>
</dbReference>
<dbReference type="AlphaFoldDB" id="A7US76"/>
<gene>
    <name evidence="2" type="ORF">AgaP_AGAP010862</name>
</gene>
<proteinExistence type="predicted"/>
<dbReference type="PhylomeDB" id="A7US76"/>
<keyword evidence="1" id="KW-0472">Membrane</keyword>
<dbReference type="HOGENOM" id="CLU_1951024_0_0_1"/>
<dbReference type="InterPro" id="IPR037272">
    <property type="entry name" value="SNS_sf"/>
</dbReference>
<keyword evidence="1" id="KW-1133">Transmembrane helix</keyword>
<dbReference type="STRING" id="7165.A7US76"/>
<reference evidence="2" key="5">
    <citation type="submission" date="2011-05" db="EMBL/GenBank/DDBJ databases">
        <authorList>
            <consortium name="VectorBase"/>
        </authorList>
    </citation>
    <scope>NUCLEOTIDE SEQUENCE</scope>
    <source>
        <strain evidence="2">PEST</strain>
    </source>
</reference>
<comment type="caution">
    <text evidence="2">The sequence shown here is derived from an EMBL/GenBank/DDBJ whole genome shotgun (WGS) entry which is preliminary data.</text>
</comment>
<organism evidence="2">
    <name type="scientific">Anopheles gambiae</name>
    <name type="common">African malaria mosquito</name>
    <dbReference type="NCBI Taxonomy" id="7165"/>
    <lineage>
        <taxon>Eukaryota</taxon>
        <taxon>Metazoa</taxon>
        <taxon>Ecdysozoa</taxon>
        <taxon>Arthropoda</taxon>
        <taxon>Hexapoda</taxon>
        <taxon>Insecta</taxon>
        <taxon>Pterygota</taxon>
        <taxon>Neoptera</taxon>
        <taxon>Endopterygota</taxon>
        <taxon>Diptera</taxon>
        <taxon>Nematocera</taxon>
        <taxon>Culicoidea</taxon>
        <taxon>Culicidae</taxon>
        <taxon>Anophelinae</taxon>
        <taxon>Anopheles</taxon>
    </lineage>
</organism>
<dbReference type="VEuPathDB" id="VectorBase:AGAP029591"/>
<dbReference type="VEuPathDB" id="VectorBase:AGAMI1_011017"/>
<sequence>MLGIETSFYWRVCWGLIAPAATLLILIFSFADFELQKVPMGYNVLGLFIYAIAVLQLPGWYCYAVWRRRSKQTESLRKAAHNALKPMDIWGPESDTVRLQYQAEEEQYQNSQPLERSTVQRIKKRMFNKG</sequence>
<dbReference type="eggNOG" id="KOG3660">
    <property type="taxonomic scope" value="Eukaryota"/>
</dbReference>
<protein>
    <submittedName>
        <fullName evidence="2">AGAP010862-PA</fullName>
    </submittedName>
</protein>
<dbReference type="PaxDb" id="7165-AGAP010862-PA"/>